<protein>
    <submittedName>
        <fullName evidence="4">CBS domain-containing protein</fullName>
    </submittedName>
</protein>
<dbReference type="PROSITE" id="PS51371">
    <property type="entry name" value="CBS"/>
    <property type="match status" value="2"/>
</dbReference>
<feature type="domain" description="CBS" evidence="3">
    <location>
        <begin position="88"/>
        <end position="145"/>
    </location>
</feature>
<dbReference type="EMBL" id="SNYL01000005">
    <property type="protein sequence ID" value="TDQ43760.1"/>
    <property type="molecule type" value="Genomic_DNA"/>
</dbReference>
<accession>A0A4R6UAU3</accession>
<dbReference type="PANTHER" id="PTHR48108:SF31">
    <property type="entry name" value="CBS DOMAIN AND CYCLIC NUCLEOTIDE-REGULATED NUCLEOTIDYLTRANSFERASE"/>
    <property type="match status" value="1"/>
</dbReference>
<dbReference type="InterPro" id="IPR018821">
    <property type="entry name" value="DUF294_put_nucleoTrafse_sb-bd"/>
</dbReference>
<dbReference type="Pfam" id="PF00571">
    <property type="entry name" value="CBS"/>
    <property type="match status" value="2"/>
</dbReference>
<dbReference type="InterPro" id="IPR051462">
    <property type="entry name" value="CBS_domain-containing"/>
</dbReference>
<sequence>MPEQPQPRSADNYVNLITTPVKALIKRPAVTLPPHTPIMEAAQIMRDQRVSSVLIVQDGVLFGLITDRDLRNRVVAAGLETSRPIVEIATLAPMTIDIHRHAFDALLMMARHNIHHVPVMDGAQVAGMITSTDLTEQQSNSAVYLAGAIYKQTSVAGLVEVSARIKRLQQNLAAAEASAYSTGHIVSAITDALTSRLLQLGELQFGPPPVDYAWVAAGSQGRNEQTAKSDQDNCMVLDDAYDEATHGEYFRQLARFVCDGLNECGYVYCPGEMMAMTDQWRQPLRRWRQYFHRWIDQPEPKSLMLTCVFFDQRFVYGKQELVDRLRSEVLQRTRTQRLFLAFMVGNALTHQPPLNWWGNLSLIKNGEHAGTIDLKHTGIVPIIDLARVYALAGGCAAVNTRERLENAAASGEITEQRVRDLLDALEYLSTLRIQHQARRMSDGHAADNYLRPSELSNFERGHLKEAFAVVKSLQGVLAHRYPMSR</sequence>
<keyword evidence="5" id="KW-1185">Reference proteome</keyword>
<evidence type="ECO:0000256" key="2">
    <source>
        <dbReference type="PROSITE-ProRule" id="PRU00703"/>
    </source>
</evidence>
<dbReference type="Pfam" id="PF03445">
    <property type="entry name" value="DUF294"/>
    <property type="match status" value="1"/>
</dbReference>
<dbReference type="AlphaFoldDB" id="A0A4R6UAU3"/>
<evidence type="ECO:0000256" key="1">
    <source>
        <dbReference type="ARBA" id="ARBA00022737"/>
    </source>
</evidence>
<keyword evidence="1" id="KW-0677">Repeat</keyword>
<dbReference type="Gene3D" id="3.10.580.10">
    <property type="entry name" value="CBS-domain"/>
    <property type="match status" value="1"/>
</dbReference>
<keyword evidence="2" id="KW-0129">CBS domain</keyword>
<reference evidence="4 5" key="1">
    <citation type="submission" date="2019-03" db="EMBL/GenBank/DDBJ databases">
        <title>Genomic Encyclopedia of Type Strains, Phase IV (KMG-IV): sequencing the most valuable type-strain genomes for metagenomic binning, comparative biology and taxonomic classification.</title>
        <authorList>
            <person name="Goeker M."/>
        </authorList>
    </citation>
    <scope>NUCLEOTIDE SEQUENCE [LARGE SCALE GENOMIC DNA]</scope>
    <source>
        <strain evidence="4 5">DSM 19605</strain>
    </source>
</reference>
<dbReference type="PANTHER" id="PTHR48108">
    <property type="entry name" value="CBS DOMAIN-CONTAINING PROTEIN CBSX2, CHLOROPLASTIC"/>
    <property type="match status" value="1"/>
</dbReference>
<dbReference type="CDD" id="cd05401">
    <property type="entry name" value="NT_GlnE_GlnD_like"/>
    <property type="match status" value="1"/>
</dbReference>
<evidence type="ECO:0000259" key="3">
    <source>
        <dbReference type="PROSITE" id="PS51371"/>
    </source>
</evidence>
<dbReference type="Proteomes" id="UP000295510">
    <property type="component" value="Unassembled WGS sequence"/>
</dbReference>
<dbReference type="GO" id="GO:0008773">
    <property type="term" value="F:[protein-PII] uridylyltransferase activity"/>
    <property type="evidence" value="ECO:0007669"/>
    <property type="project" value="InterPro"/>
</dbReference>
<comment type="caution">
    <text evidence="4">The sequence shown here is derived from an EMBL/GenBank/DDBJ whole genome shotgun (WGS) entry which is preliminary data.</text>
</comment>
<gene>
    <name evidence="4" type="ORF">DFR43_105110</name>
</gene>
<dbReference type="SMART" id="SM00116">
    <property type="entry name" value="CBS"/>
    <property type="match status" value="2"/>
</dbReference>
<dbReference type="InterPro" id="IPR000644">
    <property type="entry name" value="CBS_dom"/>
</dbReference>
<dbReference type="InterPro" id="IPR046342">
    <property type="entry name" value="CBS_dom_sf"/>
</dbReference>
<feature type="domain" description="CBS" evidence="3">
    <location>
        <begin position="25"/>
        <end position="81"/>
    </location>
</feature>
<evidence type="ECO:0000313" key="4">
    <source>
        <dbReference type="EMBL" id="TDQ43760.1"/>
    </source>
</evidence>
<name>A0A4R6UAU3_9BURK</name>
<dbReference type="InterPro" id="IPR005105">
    <property type="entry name" value="GlnD_Uridyltrans_N"/>
</dbReference>
<dbReference type="CDD" id="cd04587">
    <property type="entry name" value="CBS_pair_CAP-ED_NT_Pol-beta-like_DUF294_assoc"/>
    <property type="match status" value="1"/>
</dbReference>
<organism evidence="4 5">
    <name type="scientific">Tepidicella xavieri</name>
    <dbReference type="NCBI Taxonomy" id="360241"/>
    <lineage>
        <taxon>Bacteria</taxon>
        <taxon>Pseudomonadati</taxon>
        <taxon>Pseudomonadota</taxon>
        <taxon>Betaproteobacteria</taxon>
        <taxon>Burkholderiales</taxon>
        <taxon>Tepidicella</taxon>
    </lineage>
</organism>
<proteinExistence type="predicted"/>
<evidence type="ECO:0000313" key="5">
    <source>
        <dbReference type="Proteomes" id="UP000295510"/>
    </source>
</evidence>
<dbReference type="SUPFAM" id="SSF54631">
    <property type="entry name" value="CBS-domain pair"/>
    <property type="match status" value="1"/>
</dbReference>
<dbReference type="Pfam" id="PF10335">
    <property type="entry name" value="DUF294_C"/>
    <property type="match status" value="1"/>
</dbReference>